<dbReference type="Proteomes" id="UP001558652">
    <property type="component" value="Unassembled WGS sequence"/>
</dbReference>
<keyword evidence="1" id="KW-1015">Disulfide bond</keyword>
<comment type="caution">
    <text evidence="3">The sequence shown here is derived from an EMBL/GenBank/DDBJ whole genome shotgun (WGS) entry which is preliminary data.</text>
</comment>
<evidence type="ECO:0000313" key="3">
    <source>
        <dbReference type="EMBL" id="KAL1131868.1"/>
    </source>
</evidence>
<gene>
    <name evidence="3" type="ORF">AAG570_011479</name>
</gene>
<dbReference type="EMBL" id="JBFDAA010000006">
    <property type="protein sequence ID" value="KAL1131868.1"/>
    <property type="molecule type" value="Genomic_DNA"/>
</dbReference>
<feature type="domain" description="Ig-like" evidence="2">
    <location>
        <begin position="1"/>
        <end position="110"/>
    </location>
</feature>
<dbReference type="SUPFAM" id="SSF48726">
    <property type="entry name" value="Immunoglobulin"/>
    <property type="match status" value="1"/>
</dbReference>
<feature type="non-terminal residue" evidence="3">
    <location>
        <position position="1"/>
    </location>
</feature>
<dbReference type="AlphaFoldDB" id="A0ABD0YKQ9"/>
<dbReference type="PROSITE" id="PS50835">
    <property type="entry name" value="IG_LIKE"/>
    <property type="match status" value="1"/>
</dbReference>
<dbReference type="InterPro" id="IPR036179">
    <property type="entry name" value="Ig-like_dom_sf"/>
</dbReference>
<dbReference type="InterPro" id="IPR007110">
    <property type="entry name" value="Ig-like_dom"/>
</dbReference>
<organism evidence="3 4">
    <name type="scientific">Ranatra chinensis</name>
    <dbReference type="NCBI Taxonomy" id="642074"/>
    <lineage>
        <taxon>Eukaryota</taxon>
        <taxon>Metazoa</taxon>
        <taxon>Ecdysozoa</taxon>
        <taxon>Arthropoda</taxon>
        <taxon>Hexapoda</taxon>
        <taxon>Insecta</taxon>
        <taxon>Pterygota</taxon>
        <taxon>Neoptera</taxon>
        <taxon>Paraneoptera</taxon>
        <taxon>Hemiptera</taxon>
        <taxon>Heteroptera</taxon>
        <taxon>Panheteroptera</taxon>
        <taxon>Nepomorpha</taxon>
        <taxon>Nepidae</taxon>
        <taxon>Ranatrinae</taxon>
        <taxon>Ranatra</taxon>
    </lineage>
</organism>
<reference evidence="3 4" key="1">
    <citation type="submission" date="2024-07" db="EMBL/GenBank/DDBJ databases">
        <title>Chromosome-level genome assembly of the water stick insect Ranatra chinensis (Heteroptera: Nepidae).</title>
        <authorList>
            <person name="Liu X."/>
        </authorList>
    </citation>
    <scope>NUCLEOTIDE SEQUENCE [LARGE SCALE GENOMIC DNA]</scope>
    <source>
        <strain evidence="3">Cailab_2021Rc</strain>
        <tissue evidence="3">Muscle</tissue>
    </source>
</reference>
<keyword evidence="4" id="KW-1185">Reference proteome</keyword>
<evidence type="ECO:0000313" key="4">
    <source>
        <dbReference type="Proteomes" id="UP001558652"/>
    </source>
</evidence>
<dbReference type="FunFam" id="2.60.40.10:FF:000437">
    <property type="entry name" value="Beat-IIIc, isoform A"/>
    <property type="match status" value="1"/>
</dbReference>
<dbReference type="PANTHER" id="PTHR21261">
    <property type="entry name" value="BEAT PROTEIN"/>
    <property type="match status" value="1"/>
</dbReference>
<dbReference type="Pfam" id="PF08205">
    <property type="entry name" value="C2-set_2"/>
    <property type="match status" value="1"/>
</dbReference>
<evidence type="ECO:0000256" key="1">
    <source>
        <dbReference type="ARBA" id="ARBA00023157"/>
    </source>
</evidence>
<protein>
    <recommendedName>
        <fullName evidence="2">Ig-like domain-containing protein</fullName>
    </recommendedName>
</protein>
<evidence type="ECO:0000259" key="2">
    <source>
        <dbReference type="PROSITE" id="PS50835"/>
    </source>
</evidence>
<dbReference type="Gene3D" id="2.60.40.10">
    <property type="entry name" value="Immunoglobulins"/>
    <property type="match status" value="1"/>
</dbReference>
<sequence>LRITDLLVPEEAALGSTAVLICAFQLDNARLYSVKWYKDDFEFFRFMPDNRPRTQVFPLPGINIDESMSDLHKVALMEVNGNTSGVYRCEVSTEGPNFDTAISTANMTVSAFPDKNPEITVLRRRYGTDEEILANCSSGKSFPAPQLAWFINGVKVKTFVLYDYIFVVIVQVSCLH</sequence>
<accession>A0ABD0YKQ9</accession>
<proteinExistence type="predicted"/>
<name>A0ABD0YKQ9_9HEMI</name>
<dbReference type="InterPro" id="IPR013783">
    <property type="entry name" value="Ig-like_fold"/>
</dbReference>
<dbReference type="PANTHER" id="PTHR21261:SF15">
    <property type="entry name" value="BEATEN PATH IIIA, ISOFORM D-RELATED"/>
    <property type="match status" value="1"/>
</dbReference>
<dbReference type="InterPro" id="IPR013162">
    <property type="entry name" value="CD80_C2-set"/>
</dbReference>